<dbReference type="RefSeq" id="WP_191005635.1">
    <property type="nucleotide sequence ID" value="NZ_JACXAD010000013.1"/>
</dbReference>
<feature type="transmembrane region" description="Helical" evidence="1">
    <location>
        <begin position="75"/>
        <end position="98"/>
    </location>
</feature>
<keyword evidence="1" id="KW-0472">Membrane</keyword>
<evidence type="ECO:0000313" key="2">
    <source>
        <dbReference type="EMBL" id="MBD2768827.1"/>
    </source>
</evidence>
<sequence length="169" mass="18572">MPHSSPSLVTKGPSRVAHWAAVGGLVILLLLLGVFDELILQALTVFWQKSLAAVGLHRQVEALQRQVNGGITKRLLPAVASYTILYLGTCLLLLRVLLPTPAQWRVACQLYASVFAVYATIVLLNKLTGNTVWAYRLSRQLLDFIVSPLPVAGVYVLLRAGYKSQQQRP</sequence>
<name>A0A927BF05_9BACT</name>
<dbReference type="NCBIfam" id="NF046082">
    <property type="entry name" value="assoc_w_XrtX"/>
    <property type="match status" value="1"/>
</dbReference>
<comment type="caution">
    <text evidence="2">The sequence shown here is derived from an EMBL/GenBank/DDBJ whole genome shotgun (WGS) entry which is preliminary data.</text>
</comment>
<accession>A0A927BF05</accession>
<proteinExistence type="predicted"/>
<keyword evidence="1" id="KW-1133">Transmembrane helix</keyword>
<protein>
    <submittedName>
        <fullName evidence="2">Uncharacterized protein</fullName>
    </submittedName>
</protein>
<organism evidence="2 3">
    <name type="scientific">Hymenobacter montanus</name>
    <dbReference type="NCBI Taxonomy" id="2771359"/>
    <lineage>
        <taxon>Bacteria</taxon>
        <taxon>Pseudomonadati</taxon>
        <taxon>Bacteroidota</taxon>
        <taxon>Cytophagia</taxon>
        <taxon>Cytophagales</taxon>
        <taxon>Hymenobacteraceae</taxon>
        <taxon>Hymenobacter</taxon>
    </lineage>
</organism>
<feature type="transmembrane region" description="Helical" evidence="1">
    <location>
        <begin position="110"/>
        <end position="129"/>
    </location>
</feature>
<keyword evidence="3" id="KW-1185">Reference proteome</keyword>
<evidence type="ECO:0000256" key="1">
    <source>
        <dbReference type="SAM" id="Phobius"/>
    </source>
</evidence>
<dbReference type="Proteomes" id="UP000612233">
    <property type="component" value="Unassembled WGS sequence"/>
</dbReference>
<evidence type="ECO:0000313" key="3">
    <source>
        <dbReference type="Proteomes" id="UP000612233"/>
    </source>
</evidence>
<feature type="transmembrane region" description="Helical" evidence="1">
    <location>
        <begin position="16"/>
        <end position="35"/>
    </location>
</feature>
<dbReference type="AlphaFoldDB" id="A0A927BF05"/>
<reference evidence="2" key="1">
    <citation type="submission" date="2020-09" db="EMBL/GenBank/DDBJ databases">
        <authorList>
            <person name="Kim M.K."/>
        </authorList>
    </citation>
    <scope>NUCLEOTIDE SEQUENCE</scope>
    <source>
        <strain evidence="2">BT664</strain>
    </source>
</reference>
<dbReference type="EMBL" id="JACXAD010000013">
    <property type="protein sequence ID" value="MBD2768827.1"/>
    <property type="molecule type" value="Genomic_DNA"/>
</dbReference>
<keyword evidence="1" id="KW-0812">Transmembrane</keyword>
<gene>
    <name evidence="2" type="ORF">IC235_13105</name>
</gene>